<dbReference type="Pfam" id="PF00027">
    <property type="entry name" value="cNMP_binding"/>
    <property type="match status" value="1"/>
</dbReference>
<evidence type="ECO:0000313" key="9">
    <source>
        <dbReference type="Proteomes" id="UP000318370"/>
    </source>
</evidence>
<keyword evidence="3" id="KW-0804">Transcription</keyword>
<dbReference type="GO" id="GO:0003677">
    <property type="term" value="F:DNA binding"/>
    <property type="evidence" value="ECO:0007669"/>
    <property type="project" value="UniProtKB-KW"/>
</dbReference>
<dbReference type="InterPro" id="IPR014710">
    <property type="entry name" value="RmlC-like_jellyroll"/>
</dbReference>
<dbReference type="SUPFAM" id="SSF51206">
    <property type="entry name" value="cAMP-binding domain-like"/>
    <property type="match status" value="1"/>
</dbReference>
<dbReference type="InterPro" id="IPR000595">
    <property type="entry name" value="cNMP-bd_dom"/>
</dbReference>
<dbReference type="InterPro" id="IPR018490">
    <property type="entry name" value="cNMP-bd_dom_sf"/>
</dbReference>
<protein>
    <submittedName>
        <fullName evidence="6">Uncharacterized protein</fullName>
    </submittedName>
</protein>
<dbReference type="RefSeq" id="WP_139540223.1">
    <property type="nucleotide sequence ID" value="NZ_CABEJC010000037.1"/>
</dbReference>
<dbReference type="Proteomes" id="UP000318370">
    <property type="component" value="Unassembled WGS sequence"/>
</dbReference>
<sequence length="227" mass="25931">MLAEEAIMMIPGWNAFPQALQQALLRQSRIRSEKAGSIVFHQGAEVEVIAWTLKGHLFANVHHANGNQTLLTHVPVGRMILFNFIWKHAPLDRNFIAMTDVELLILPRASATQLLAQFDEFKMQVIDSLTERLNDLDRVLYTHKVASREACVAAFLVDCEEGQKGPRRERHIPFTMQFMAECLRLSRPFVAKTLRHFADRQMVTLNYGNIEVLDLDGLRQVASREIV</sequence>
<keyword evidence="8" id="KW-1185">Reference proteome</keyword>
<evidence type="ECO:0000256" key="3">
    <source>
        <dbReference type="ARBA" id="ARBA00023163"/>
    </source>
</evidence>
<dbReference type="InterPro" id="IPR036390">
    <property type="entry name" value="WH_DNA-bd_sf"/>
</dbReference>
<keyword evidence="1" id="KW-0805">Transcription regulation</keyword>
<dbReference type="Gene3D" id="2.60.120.10">
    <property type="entry name" value="Jelly Rolls"/>
    <property type="match status" value="1"/>
</dbReference>
<dbReference type="InterPro" id="IPR012318">
    <property type="entry name" value="HTH_CRP"/>
</dbReference>
<name>A0A564IDM5_9ENTR</name>
<evidence type="ECO:0000256" key="1">
    <source>
        <dbReference type="ARBA" id="ARBA00023015"/>
    </source>
</evidence>
<evidence type="ECO:0000259" key="5">
    <source>
        <dbReference type="Pfam" id="PF13545"/>
    </source>
</evidence>
<proteinExistence type="predicted"/>
<dbReference type="InterPro" id="IPR036388">
    <property type="entry name" value="WH-like_DNA-bd_sf"/>
</dbReference>
<evidence type="ECO:0000313" key="8">
    <source>
        <dbReference type="Proteomes" id="UP000317652"/>
    </source>
</evidence>
<feature type="domain" description="HTH crp-type" evidence="5">
    <location>
        <begin position="152"/>
        <end position="220"/>
    </location>
</feature>
<feature type="domain" description="Cyclic nucleotide-binding" evidence="4">
    <location>
        <begin position="34"/>
        <end position="117"/>
    </location>
</feature>
<dbReference type="Proteomes" id="UP000317652">
    <property type="component" value="Unassembled WGS sequence"/>
</dbReference>
<dbReference type="Gene3D" id="1.10.10.10">
    <property type="entry name" value="Winged helix-like DNA-binding domain superfamily/Winged helix DNA-binding domain"/>
    <property type="match status" value="1"/>
</dbReference>
<evidence type="ECO:0000313" key="6">
    <source>
        <dbReference type="EMBL" id="VUS42615.1"/>
    </source>
</evidence>
<dbReference type="SUPFAM" id="SSF46785">
    <property type="entry name" value="Winged helix' DNA-binding domain"/>
    <property type="match status" value="1"/>
</dbReference>
<gene>
    <name evidence="6" type="ORF">SB6408_03625</name>
    <name evidence="7" type="ORF">SB6411_02791</name>
</gene>
<keyword evidence="2" id="KW-0238">DNA-binding</keyword>
<evidence type="ECO:0000256" key="2">
    <source>
        <dbReference type="ARBA" id="ARBA00023125"/>
    </source>
</evidence>
<organism evidence="6 9">
    <name type="scientific">Klebsiella spallanzanii</name>
    <dbReference type="NCBI Taxonomy" id="2587528"/>
    <lineage>
        <taxon>Bacteria</taxon>
        <taxon>Pseudomonadati</taxon>
        <taxon>Pseudomonadota</taxon>
        <taxon>Gammaproteobacteria</taxon>
        <taxon>Enterobacterales</taxon>
        <taxon>Enterobacteriaceae</taxon>
        <taxon>Klebsiella/Raoultella group</taxon>
        <taxon>Klebsiella</taxon>
    </lineage>
</organism>
<reference evidence="8 9" key="1">
    <citation type="submission" date="2019-07" db="EMBL/GenBank/DDBJ databases">
        <authorList>
            <person name="Brisse S."/>
            <person name="Rodrigues C."/>
            <person name="Thorpe H."/>
        </authorList>
    </citation>
    <scope>NUCLEOTIDE SEQUENCE [LARGE SCALE GENOMIC DNA]</scope>
    <source>
        <strain evidence="6">SB6408</strain>
        <strain evidence="7">SB6411</strain>
    </source>
</reference>
<dbReference type="Pfam" id="PF13545">
    <property type="entry name" value="HTH_Crp_2"/>
    <property type="match status" value="1"/>
</dbReference>
<evidence type="ECO:0000313" key="7">
    <source>
        <dbReference type="EMBL" id="VUS78008.1"/>
    </source>
</evidence>
<dbReference type="AlphaFoldDB" id="A0A564IDM5"/>
<dbReference type="EMBL" id="CABGHF010000004">
    <property type="protein sequence ID" value="VUS42615.1"/>
    <property type="molecule type" value="Genomic_DNA"/>
</dbReference>
<dbReference type="GO" id="GO:0006355">
    <property type="term" value="P:regulation of DNA-templated transcription"/>
    <property type="evidence" value="ECO:0007669"/>
    <property type="project" value="InterPro"/>
</dbReference>
<accession>A0A564IDM5</accession>
<evidence type="ECO:0000259" key="4">
    <source>
        <dbReference type="Pfam" id="PF00027"/>
    </source>
</evidence>
<dbReference type="EMBL" id="CABGGS010000043">
    <property type="protein sequence ID" value="VUS78008.1"/>
    <property type="molecule type" value="Genomic_DNA"/>
</dbReference>